<gene>
    <name evidence="2" type="primary">Contig6758.g7230</name>
    <name evidence="2" type="ORF">STYLEM_6105</name>
</gene>
<organism evidence="2 3">
    <name type="scientific">Stylonychia lemnae</name>
    <name type="common">Ciliate</name>
    <dbReference type="NCBI Taxonomy" id="5949"/>
    <lineage>
        <taxon>Eukaryota</taxon>
        <taxon>Sar</taxon>
        <taxon>Alveolata</taxon>
        <taxon>Ciliophora</taxon>
        <taxon>Intramacronucleata</taxon>
        <taxon>Spirotrichea</taxon>
        <taxon>Stichotrichia</taxon>
        <taxon>Sporadotrichida</taxon>
        <taxon>Oxytrichidae</taxon>
        <taxon>Stylonychinae</taxon>
        <taxon>Stylonychia</taxon>
    </lineage>
</organism>
<feature type="region of interest" description="Disordered" evidence="1">
    <location>
        <begin position="520"/>
        <end position="543"/>
    </location>
</feature>
<evidence type="ECO:0000256" key="1">
    <source>
        <dbReference type="SAM" id="MobiDB-lite"/>
    </source>
</evidence>
<dbReference type="EMBL" id="CCKQ01005865">
    <property type="protein sequence ID" value="CDW77136.1"/>
    <property type="molecule type" value="Genomic_DNA"/>
</dbReference>
<feature type="compositionally biased region" description="Basic residues" evidence="1">
    <location>
        <begin position="368"/>
        <end position="380"/>
    </location>
</feature>
<dbReference type="InParanoid" id="A0A078A8L7"/>
<dbReference type="Proteomes" id="UP000039865">
    <property type="component" value="Unassembled WGS sequence"/>
</dbReference>
<feature type="compositionally biased region" description="Polar residues" evidence="1">
    <location>
        <begin position="339"/>
        <end position="348"/>
    </location>
</feature>
<evidence type="ECO:0000313" key="2">
    <source>
        <dbReference type="EMBL" id="CDW77136.1"/>
    </source>
</evidence>
<feature type="region of interest" description="Disordered" evidence="1">
    <location>
        <begin position="329"/>
        <end position="389"/>
    </location>
</feature>
<dbReference type="AlphaFoldDB" id="A0A078A8L7"/>
<name>A0A078A8L7_STYLE</name>
<protein>
    <submittedName>
        <fullName evidence="2">Uncharacterized protein</fullName>
    </submittedName>
</protein>
<accession>A0A078A8L7</accession>
<reference evidence="2 3" key="1">
    <citation type="submission" date="2014-06" db="EMBL/GenBank/DDBJ databases">
        <authorList>
            <person name="Swart Estienne"/>
        </authorList>
    </citation>
    <scope>NUCLEOTIDE SEQUENCE [LARGE SCALE GENOMIC DNA]</scope>
    <source>
        <strain evidence="2 3">130c</strain>
    </source>
</reference>
<sequence>MRQSNGKPPLLPMTQVIKQQKKALLTKMNDDFMQRYNKDFRSNQFQEQQLLMEKKRREQEKKLLSIQIANEVKKFENEMLQSYAFKKGLASNNMDSEAISAPQKYLLKRKIDLDKSEIHSQIVDKDKHRQRMKEYLTEDSEYEDEAVIKLQNQKIIYDIVANKKEVIKYLVAQKLIKSENIEKLNQQLETAGDSIESLLPLDQFITSHKEIEFFLSKYFERLNLQKKKEYDAERKERDRLRQLKLRTAQYSRYKIINERSVHSKDYLTIGDIAEKDPLYVITSPEEEELYNYYQEIPIDAETFAKLNAAGKTFILKFIKENCQPKVQIQKRQFKRSKSRLNQNDTPSIVNRDDRQSSVGSESNTHRTITSRRSYKSNKSKKSVDGKDSQRDINDLVTAIGRKKNDENIVNVKWKGHSDPSEEKGLLNQRYFKPLYEYPRDEKKQIHQWMDHLKSGKLGLDKSPEDKRKIKELKKSMIDIHENITKKKNQEINSNRRSLYQTPTIKSETPLKLLNQTPKIENSTTTKKKNIQAPTKKEPKIITKNKIPESNLIKLNFRSIKTSQSPLSKLIDKNEL</sequence>
<proteinExistence type="predicted"/>
<evidence type="ECO:0000313" key="3">
    <source>
        <dbReference type="Proteomes" id="UP000039865"/>
    </source>
</evidence>
<keyword evidence="3" id="KW-1185">Reference proteome</keyword>
<feature type="compositionally biased region" description="Polar residues" evidence="1">
    <location>
        <begin position="356"/>
        <end position="367"/>
    </location>
</feature>